<dbReference type="Gene3D" id="3.40.50.720">
    <property type="entry name" value="NAD(P)-binding Rossmann-like Domain"/>
    <property type="match status" value="1"/>
</dbReference>
<dbReference type="EMBL" id="JAUEPO010000002">
    <property type="protein sequence ID" value="KAK3334199.1"/>
    <property type="molecule type" value="Genomic_DNA"/>
</dbReference>
<reference evidence="1" key="2">
    <citation type="submission" date="2023-06" db="EMBL/GenBank/DDBJ databases">
        <authorList>
            <consortium name="Lawrence Berkeley National Laboratory"/>
            <person name="Haridas S."/>
            <person name="Hensen N."/>
            <person name="Bonometti L."/>
            <person name="Westerberg I."/>
            <person name="Brannstrom I.O."/>
            <person name="Guillou S."/>
            <person name="Cros-Aarteil S."/>
            <person name="Calhoun S."/>
            <person name="Kuo A."/>
            <person name="Mondo S."/>
            <person name="Pangilinan J."/>
            <person name="Riley R."/>
            <person name="Labutti K."/>
            <person name="Andreopoulos B."/>
            <person name="Lipzen A."/>
            <person name="Chen C."/>
            <person name="Yanf M."/>
            <person name="Daum C."/>
            <person name="Ng V."/>
            <person name="Clum A."/>
            <person name="Steindorff A."/>
            <person name="Ohm R."/>
            <person name="Martin F."/>
            <person name="Silar P."/>
            <person name="Natvig D."/>
            <person name="Lalanne C."/>
            <person name="Gautier V."/>
            <person name="Ament-Velasquez S.L."/>
            <person name="Kruys A."/>
            <person name="Hutchinson M.I."/>
            <person name="Powell A.J."/>
            <person name="Barry K."/>
            <person name="Miller A.N."/>
            <person name="Grigoriev I.V."/>
            <person name="Debuchy R."/>
            <person name="Gladieux P."/>
            <person name="Thoren M.H."/>
            <person name="Johannesson H."/>
        </authorList>
    </citation>
    <scope>NUCLEOTIDE SEQUENCE</scope>
    <source>
        <strain evidence="1">SMH4131-1</strain>
    </source>
</reference>
<dbReference type="CDD" id="cd05233">
    <property type="entry name" value="SDR_c"/>
    <property type="match status" value="1"/>
</dbReference>
<dbReference type="SUPFAM" id="SSF51735">
    <property type="entry name" value="NAD(P)-binding Rossmann-fold domains"/>
    <property type="match status" value="1"/>
</dbReference>
<evidence type="ECO:0000313" key="2">
    <source>
        <dbReference type="Proteomes" id="UP001286456"/>
    </source>
</evidence>
<dbReference type="PRINTS" id="PR00081">
    <property type="entry name" value="GDHRDH"/>
</dbReference>
<proteinExistence type="predicted"/>
<sequence>MVASLGFPGITTFHTEPYPAISPLRPELSQAGRTVLITGASSGIGFAIARGFIRASAARVIITGRNEGTINEAVSSLTSEAKAVGSPTVITGLVYDVASLSDTEKLWASFKNDGIYIDVLVLNAASIGAMKPLLEASVESVWQAMETNVRSHLDFTRRFYNQGEDKKKYLVNVSTSAIHNFFTEGGVVPTYSLSKNAGTLLIQQIAKDADPAKLQVVSFNPGGILTTAAKNAGYTEESLAWDDENLPGQWAVWGASDEAKFLHGRFVNAWWDVDELKSADIVGRLEADKHLLRVGVVGIQALP</sequence>
<organism evidence="1 2">
    <name type="scientific">Cercophora scortea</name>
    <dbReference type="NCBI Taxonomy" id="314031"/>
    <lineage>
        <taxon>Eukaryota</taxon>
        <taxon>Fungi</taxon>
        <taxon>Dikarya</taxon>
        <taxon>Ascomycota</taxon>
        <taxon>Pezizomycotina</taxon>
        <taxon>Sordariomycetes</taxon>
        <taxon>Sordariomycetidae</taxon>
        <taxon>Sordariales</taxon>
        <taxon>Lasiosphaeriaceae</taxon>
        <taxon>Cercophora</taxon>
    </lineage>
</organism>
<protein>
    <submittedName>
        <fullName evidence="1">Uncharacterized protein</fullName>
    </submittedName>
</protein>
<dbReference type="PANTHER" id="PTHR43975:SF2">
    <property type="entry name" value="EG:BACR7A4.14 PROTEIN-RELATED"/>
    <property type="match status" value="1"/>
</dbReference>
<reference evidence="1" key="1">
    <citation type="journal article" date="2023" name="Mol. Phylogenet. Evol.">
        <title>Genome-scale phylogeny and comparative genomics of the fungal order Sordariales.</title>
        <authorList>
            <person name="Hensen N."/>
            <person name="Bonometti L."/>
            <person name="Westerberg I."/>
            <person name="Brannstrom I.O."/>
            <person name="Guillou S."/>
            <person name="Cros-Aarteil S."/>
            <person name="Calhoun S."/>
            <person name="Haridas S."/>
            <person name="Kuo A."/>
            <person name="Mondo S."/>
            <person name="Pangilinan J."/>
            <person name="Riley R."/>
            <person name="LaButti K."/>
            <person name="Andreopoulos B."/>
            <person name="Lipzen A."/>
            <person name="Chen C."/>
            <person name="Yan M."/>
            <person name="Daum C."/>
            <person name="Ng V."/>
            <person name="Clum A."/>
            <person name="Steindorff A."/>
            <person name="Ohm R.A."/>
            <person name="Martin F."/>
            <person name="Silar P."/>
            <person name="Natvig D.O."/>
            <person name="Lalanne C."/>
            <person name="Gautier V."/>
            <person name="Ament-Velasquez S.L."/>
            <person name="Kruys A."/>
            <person name="Hutchinson M.I."/>
            <person name="Powell A.J."/>
            <person name="Barry K."/>
            <person name="Miller A.N."/>
            <person name="Grigoriev I.V."/>
            <person name="Debuchy R."/>
            <person name="Gladieux P."/>
            <person name="Hiltunen Thoren M."/>
            <person name="Johannesson H."/>
        </authorList>
    </citation>
    <scope>NUCLEOTIDE SEQUENCE</scope>
    <source>
        <strain evidence="1">SMH4131-1</strain>
    </source>
</reference>
<dbReference type="Proteomes" id="UP001286456">
    <property type="component" value="Unassembled WGS sequence"/>
</dbReference>
<dbReference type="InterPro" id="IPR002347">
    <property type="entry name" value="SDR_fam"/>
</dbReference>
<dbReference type="InterPro" id="IPR036291">
    <property type="entry name" value="NAD(P)-bd_dom_sf"/>
</dbReference>
<keyword evidence="2" id="KW-1185">Reference proteome</keyword>
<evidence type="ECO:0000313" key="1">
    <source>
        <dbReference type="EMBL" id="KAK3334199.1"/>
    </source>
</evidence>
<name>A0AAE0IZQ2_9PEZI</name>
<dbReference type="PANTHER" id="PTHR43975">
    <property type="entry name" value="ZGC:101858"/>
    <property type="match status" value="1"/>
</dbReference>
<comment type="caution">
    <text evidence="1">The sequence shown here is derived from an EMBL/GenBank/DDBJ whole genome shotgun (WGS) entry which is preliminary data.</text>
</comment>
<accession>A0AAE0IZQ2</accession>
<gene>
    <name evidence="1" type="ORF">B0T19DRAFT_383396</name>
</gene>
<dbReference type="Pfam" id="PF00106">
    <property type="entry name" value="adh_short"/>
    <property type="match status" value="1"/>
</dbReference>
<dbReference type="AlphaFoldDB" id="A0AAE0IZQ2"/>